<organism evidence="2 3">
    <name type="scientific">Ditylenchus dipsaci</name>
    <dbReference type="NCBI Taxonomy" id="166011"/>
    <lineage>
        <taxon>Eukaryota</taxon>
        <taxon>Metazoa</taxon>
        <taxon>Ecdysozoa</taxon>
        <taxon>Nematoda</taxon>
        <taxon>Chromadorea</taxon>
        <taxon>Rhabditida</taxon>
        <taxon>Tylenchina</taxon>
        <taxon>Tylenchomorpha</taxon>
        <taxon>Sphaerularioidea</taxon>
        <taxon>Anguinidae</taxon>
        <taxon>Anguininae</taxon>
        <taxon>Ditylenchus</taxon>
    </lineage>
</organism>
<evidence type="ECO:0000256" key="1">
    <source>
        <dbReference type="SAM" id="MobiDB-lite"/>
    </source>
</evidence>
<dbReference type="AlphaFoldDB" id="A0A915ES50"/>
<feature type="compositionally biased region" description="Polar residues" evidence="1">
    <location>
        <begin position="91"/>
        <end position="103"/>
    </location>
</feature>
<evidence type="ECO:0000313" key="3">
    <source>
        <dbReference type="WBParaSite" id="jg8911"/>
    </source>
</evidence>
<accession>A0A915ES50</accession>
<keyword evidence="2" id="KW-1185">Reference proteome</keyword>
<sequence length="151" mass="16625">MPDYRLSFTPTIETPVESGMVRSRSALGGPVSRSSHCTPMVEPSVESRMVGSRSALKVESPVESRVVRSRSSDSEVGMPDKTATPERGDRTSSGLGLINGSTVTPSISARSRMKLHDGVLAWRATRFPEAARLRSARWINWWRNSPKNARQ</sequence>
<dbReference type="WBParaSite" id="jg8911">
    <property type="protein sequence ID" value="jg8911"/>
    <property type="gene ID" value="jg8911"/>
</dbReference>
<protein>
    <submittedName>
        <fullName evidence="3">Uncharacterized protein</fullName>
    </submittedName>
</protein>
<feature type="compositionally biased region" description="Basic and acidic residues" evidence="1">
    <location>
        <begin position="60"/>
        <end position="73"/>
    </location>
</feature>
<name>A0A915ES50_9BILA</name>
<reference evidence="3" key="1">
    <citation type="submission" date="2022-11" db="UniProtKB">
        <authorList>
            <consortium name="WormBaseParasite"/>
        </authorList>
    </citation>
    <scope>IDENTIFICATION</scope>
</reference>
<proteinExistence type="predicted"/>
<dbReference type="Proteomes" id="UP000887574">
    <property type="component" value="Unplaced"/>
</dbReference>
<feature type="region of interest" description="Disordered" evidence="1">
    <location>
        <begin position="23"/>
        <end position="103"/>
    </location>
</feature>
<evidence type="ECO:0000313" key="2">
    <source>
        <dbReference type="Proteomes" id="UP000887574"/>
    </source>
</evidence>